<dbReference type="STRING" id="549386.SAMN02927923_02854"/>
<dbReference type="SUPFAM" id="SSF56349">
    <property type="entry name" value="DNA breaking-rejoining enzymes"/>
    <property type="match status" value="1"/>
</dbReference>
<dbReference type="Proteomes" id="UP000199569">
    <property type="component" value="Unassembled WGS sequence"/>
</dbReference>
<evidence type="ECO:0000259" key="2">
    <source>
        <dbReference type="PROSITE" id="PS51898"/>
    </source>
</evidence>
<dbReference type="OrthoDB" id="7363113at2"/>
<dbReference type="InterPro" id="IPR013762">
    <property type="entry name" value="Integrase-like_cat_sf"/>
</dbReference>
<dbReference type="AlphaFoldDB" id="A0A1G5JVD7"/>
<sequence>MVRPVDPMRRALPVSEWPQMDQDAWATAQANGDIFDEGGHAAHWAPRTRLTNIQHYGRWLGYLRWTSTLDQASAPAGRVTRQAVRTYNCHLEGLVAPRTRLSMLLGLKVMMQAMAPDRNWRWLQEACNRVQINARPSKDRRARMRPTAEIFAAAIAELERIPADSLSIDQAVAYRDALMLALLAVRPLRVKNFSALELGRHLNSTDRGWLISIPAEETKTRQPVSFELPEPLVPWFERYLAEVRLLFPQAQESTRLWLGKEGVLRDPHAVYHRVTKLTRRLFGAPINPHLLRDCAASSLAAVSADTARAAAPLLGHRHFSTTERHYIQANNLAASRRVSALLDQLKSKLGEDA</sequence>
<keyword evidence="1" id="KW-0233">DNA recombination</keyword>
<reference evidence="3 4" key="1">
    <citation type="submission" date="2016-10" db="EMBL/GenBank/DDBJ databases">
        <authorList>
            <person name="de Groot N.N."/>
        </authorList>
    </citation>
    <scope>NUCLEOTIDE SEQUENCE [LARGE SCALE GENOMIC DNA]</scope>
    <source>
        <strain evidence="3 4">CGMCC 1.7666</strain>
    </source>
</reference>
<dbReference type="Pfam" id="PF00589">
    <property type="entry name" value="Phage_integrase"/>
    <property type="match status" value="1"/>
</dbReference>
<dbReference type="GO" id="GO:0015074">
    <property type="term" value="P:DNA integration"/>
    <property type="evidence" value="ECO:0007669"/>
    <property type="project" value="InterPro"/>
</dbReference>
<evidence type="ECO:0000313" key="3">
    <source>
        <dbReference type="EMBL" id="SCY92412.1"/>
    </source>
</evidence>
<evidence type="ECO:0000256" key="1">
    <source>
        <dbReference type="ARBA" id="ARBA00023172"/>
    </source>
</evidence>
<dbReference type="EMBL" id="FMVJ01000008">
    <property type="protein sequence ID" value="SCY92412.1"/>
    <property type="molecule type" value="Genomic_DNA"/>
</dbReference>
<name>A0A1G5JVD7_9HYPH</name>
<evidence type="ECO:0000313" key="4">
    <source>
        <dbReference type="Proteomes" id="UP000199569"/>
    </source>
</evidence>
<keyword evidence="4" id="KW-1185">Reference proteome</keyword>
<dbReference type="RefSeq" id="WP_091135649.1">
    <property type="nucleotide sequence ID" value="NZ_FMVJ01000008.1"/>
</dbReference>
<accession>A0A1G5JVD7</accession>
<proteinExistence type="predicted"/>
<dbReference type="GO" id="GO:0003677">
    <property type="term" value="F:DNA binding"/>
    <property type="evidence" value="ECO:0007669"/>
    <property type="project" value="InterPro"/>
</dbReference>
<dbReference type="Gene3D" id="1.10.443.10">
    <property type="entry name" value="Intergrase catalytic core"/>
    <property type="match status" value="1"/>
</dbReference>
<dbReference type="PROSITE" id="PS51898">
    <property type="entry name" value="TYR_RECOMBINASE"/>
    <property type="match status" value="1"/>
</dbReference>
<gene>
    <name evidence="3" type="ORF">SAMN02927923_02854</name>
</gene>
<dbReference type="InterPro" id="IPR002104">
    <property type="entry name" value="Integrase_catalytic"/>
</dbReference>
<organism evidence="3 4">
    <name type="scientific">Microvirga guangxiensis</name>
    <dbReference type="NCBI Taxonomy" id="549386"/>
    <lineage>
        <taxon>Bacteria</taxon>
        <taxon>Pseudomonadati</taxon>
        <taxon>Pseudomonadota</taxon>
        <taxon>Alphaproteobacteria</taxon>
        <taxon>Hyphomicrobiales</taxon>
        <taxon>Methylobacteriaceae</taxon>
        <taxon>Microvirga</taxon>
    </lineage>
</organism>
<protein>
    <submittedName>
        <fullName evidence="3">Phage integrase family protein</fullName>
    </submittedName>
</protein>
<dbReference type="InterPro" id="IPR011010">
    <property type="entry name" value="DNA_brk_join_enz"/>
</dbReference>
<dbReference type="GO" id="GO:0006310">
    <property type="term" value="P:DNA recombination"/>
    <property type="evidence" value="ECO:0007669"/>
    <property type="project" value="UniProtKB-KW"/>
</dbReference>
<feature type="domain" description="Tyr recombinase" evidence="2">
    <location>
        <begin position="146"/>
        <end position="343"/>
    </location>
</feature>